<protein>
    <submittedName>
        <fullName evidence="5">Short-chain dehydrogenase</fullName>
    </submittedName>
</protein>
<dbReference type="PANTHER" id="PTHR43976">
    <property type="entry name" value="SHORT CHAIN DEHYDROGENASE"/>
    <property type="match status" value="1"/>
</dbReference>
<dbReference type="InterPro" id="IPR036291">
    <property type="entry name" value="NAD(P)-bd_dom_sf"/>
</dbReference>
<keyword evidence="2" id="KW-0560">Oxidoreductase</keyword>
<dbReference type="InterPro" id="IPR020904">
    <property type="entry name" value="Sc_DH/Rdtase_CS"/>
</dbReference>
<comment type="caution">
    <text evidence="5">The sequence shown here is derived from an EMBL/GenBank/DDBJ whole genome shotgun (WGS) entry which is preliminary data.</text>
</comment>
<dbReference type="PROSITE" id="PS00061">
    <property type="entry name" value="ADH_SHORT"/>
    <property type="match status" value="1"/>
</dbReference>
<evidence type="ECO:0000313" key="6">
    <source>
        <dbReference type="Proteomes" id="UP000288794"/>
    </source>
</evidence>
<dbReference type="NCBIfam" id="NF004824">
    <property type="entry name" value="PRK06180.1"/>
    <property type="match status" value="1"/>
</dbReference>
<name>A0A443IJ03_9GAMM</name>
<dbReference type="InterPro" id="IPR051911">
    <property type="entry name" value="SDR_oxidoreductase"/>
</dbReference>
<reference evidence="5 6" key="1">
    <citation type="submission" date="2014-04" db="EMBL/GenBank/DDBJ databases">
        <title>Draft genome sequence of Pantoea beijingensis strain LMG 27579, an emerging pathogen to Pleurotus eryngii with potential industrial application.</title>
        <authorList>
            <person name="Xu F."/>
            <person name="Liu Y."/>
            <person name="Wang S."/>
            <person name="Yin Y."/>
            <person name="Ma Y."/>
            <person name="Zhao S."/>
            <person name="Rong C."/>
        </authorList>
    </citation>
    <scope>NUCLEOTIDE SEQUENCE [LARGE SCALE GENOMIC DNA]</scope>
    <source>
        <strain evidence="5 6">LMG 27579</strain>
    </source>
</reference>
<evidence type="ECO:0000256" key="2">
    <source>
        <dbReference type="ARBA" id="ARBA00023002"/>
    </source>
</evidence>
<evidence type="ECO:0000259" key="4">
    <source>
        <dbReference type="SMART" id="SM00822"/>
    </source>
</evidence>
<dbReference type="PANTHER" id="PTHR43976:SF16">
    <property type="entry name" value="SHORT-CHAIN DEHYDROGENASE_REDUCTASE FAMILY PROTEIN"/>
    <property type="match status" value="1"/>
</dbReference>
<accession>A0A443IJ03</accession>
<comment type="similarity">
    <text evidence="1 3">Belongs to the short-chain dehydrogenases/reductases (SDR) family.</text>
</comment>
<keyword evidence="6" id="KW-1185">Reference proteome</keyword>
<dbReference type="PRINTS" id="PR00080">
    <property type="entry name" value="SDRFAMILY"/>
</dbReference>
<evidence type="ECO:0000256" key="1">
    <source>
        <dbReference type="ARBA" id="ARBA00006484"/>
    </source>
</evidence>
<dbReference type="InterPro" id="IPR057326">
    <property type="entry name" value="KR_dom"/>
</dbReference>
<dbReference type="InterPro" id="IPR002347">
    <property type="entry name" value="SDR_fam"/>
</dbReference>
<dbReference type="GO" id="GO:0016491">
    <property type="term" value="F:oxidoreductase activity"/>
    <property type="evidence" value="ECO:0007669"/>
    <property type="project" value="UniProtKB-KW"/>
</dbReference>
<dbReference type="CDD" id="cd05374">
    <property type="entry name" value="17beta-HSD-like_SDR_c"/>
    <property type="match status" value="1"/>
</dbReference>
<gene>
    <name evidence="5" type="ORF">ED28_02815</name>
</gene>
<evidence type="ECO:0000256" key="3">
    <source>
        <dbReference type="RuleBase" id="RU000363"/>
    </source>
</evidence>
<dbReference type="AlphaFoldDB" id="A0A443IJ03"/>
<dbReference type="RefSeq" id="WP_128175003.1">
    <property type="nucleotide sequence ID" value="NZ_CP071409.1"/>
</dbReference>
<proteinExistence type="inferred from homology"/>
<dbReference type="SUPFAM" id="SSF51735">
    <property type="entry name" value="NAD(P)-binding Rossmann-fold domains"/>
    <property type="match status" value="1"/>
</dbReference>
<feature type="domain" description="Ketoreductase" evidence="4">
    <location>
        <begin position="6"/>
        <end position="178"/>
    </location>
</feature>
<dbReference type="Proteomes" id="UP000288794">
    <property type="component" value="Unassembled WGS sequence"/>
</dbReference>
<sequence length="277" mass="29357">MSSSQKVWFITGVSRGFGHALAQTLLAQGETVIGTTRDIAPSFISEPHFHWLPLDVTDAGGVSATVEKAFAVAGRIDVLVNNAGYGLLGAVEEATDEQIDRLFAVNFHGTRRVIQAALPRLRKQRSGHIINISSIAGIAPNSGSGLYSAAKFAVEGMSQALAQEVAPLGIHVTLVEPGAFRTDFLSAHSLRRSSSDIEDYATTAGAIMAKLDSVAGKQLGDPQKAAEAIVAVARAENPPLHLLLGSDALARTEKMLNAFREDIDTWRAVTLGTDFNA</sequence>
<evidence type="ECO:0000313" key="5">
    <source>
        <dbReference type="EMBL" id="RWR03936.1"/>
    </source>
</evidence>
<dbReference type="Gene3D" id="3.40.50.720">
    <property type="entry name" value="NAD(P)-binding Rossmann-like Domain"/>
    <property type="match status" value="1"/>
</dbReference>
<organism evidence="5 6">
    <name type="scientific">[Pantoea] beijingensis</name>
    <dbReference type="NCBI Taxonomy" id="1324864"/>
    <lineage>
        <taxon>Bacteria</taxon>
        <taxon>Pseudomonadati</taxon>
        <taxon>Pseudomonadota</taxon>
        <taxon>Gammaproteobacteria</taxon>
        <taxon>Enterobacterales</taxon>
        <taxon>Erwiniaceae</taxon>
        <taxon>Erwinia</taxon>
    </lineage>
</organism>
<dbReference type="EMBL" id="JMEE01000001">
    <property type="protein sequence ID" value="RWR03936.1"/>
    <property type="molecule type" value="Genomic_DNA"/>
</dbReference>
<dbReference type="PRINTS" id="PR00081">
    <property type="entry name" value="GDHRDH"/>
</dbReference>
<dbReference type="SMART" id="SM00822">
    <property type="entry name" value="PKS_KR"/>
    <property type="match status" value="1"/>
</dbReference>
<dbReference type="Pfam" id="PF00106">
    <property type="entry name" value="adh_short"/>
    <property type="match status" value="1"/>
</dbReference>